<dbReference type="PIRSF" id="PIRSF005087">
    <property type="entry name" value="NrdI"/>
    <property type="match status" value="1"/>
</dbReference>
<dbReference type="HAMAP" id="MF_00128">
    <property type="entry name" value="NrdI"/>
    <property type="match status" value="1"/>
</dbReference>
<dbReference type="Gene3D" id="3.40.50.360">
    <property type="match status" value="1"/>
</dbReference>
<dbReference type="PANTHER" id="PTHR37297">
    <property type="entry name" value="PROTEIN NRDI"/>
    <property type="match status" value="1"/>
</dbReference>
<proteinExistence type="inferred from homology"/>
<accession>A0ABX8S6J7</accession>
<evidence type="ECO:0000256" key="2">
    <source>
        <dbReference type="ARBA" id="ARBA00009942"/>
    </source>
</evidence>
<dbReference type="RefSeq" id="WP_083529828.1">
    <property type="nucleotide sequence ID" value="NZ_CBCRUZ010000002.1"/>
</dbReference>
<dbReference type="SUPFAM" id="SSF52218">
    <property type="entry name" value="Flavoproteins"/>
    <property type="match status" value="1"/>
</dbReference>
<evidence type="ECO:0000256" key="1">
    <source>
        <dbReference type="ARBA" id="ARBA00003999"/>
    </source>
</evidence>
<evidence type="ECO:0000256" key="5">
    <source>
        <dbReference type="SAM" id="MobiDB-lite"/>
    </source>
</evidence>
<reference evidence="6" key="1">
    <citation type="submission" date="2021-07" db="EMBL/GenBank/DDBJ databases">
        <title>Candidatus Kaistella beijingensis sp. nov. isolated from a municipal wastewater treatment plant is involved in sludge foaming.</title>
        <authorList>
            <person name="Song Y."/>
            <person name="Liu S.-J."/>
        </authorList>
    </citation>
    <scope>NUCLEOTIDE SEQUENCE</scope>
    <source>
        <strain evidence="6">DSM 43998</strain>
    </source>
</reference>
<organism evidence="6 7">
    <name type="scientific">Skermania pinensis</name>
    <dbReference type="NCBI Taxonomy" id="39122"/>
    <lineage>
        <taxon>Bacteria</taxon>
        <taxon>Bacillati</taxon>
        <taxon>Actinomycetota</taxon>
        <taxon>Actinomycetes</taxon>
        <taxon>Mycobacteriales</taxon>
        <taxon>Gordoniaceae</taxon>
        <taxon>Skermania</taxon>
    </lineage>
</organism>
<feature type="region of interest" description="Disordered" evidence="5">
    <location>
        <begin position="1"/>
        <end position="23"/>
    </location>
</feature>
<comment type="function">
    <text evidence="1 4">Probably involved in ribonucleotide reductase function.</text>
</comment>
<dbReference type="InterPro" id="IPR029039">
    <property type="entry name" value="Flavoprotein-like_sf"/>
</dbReference>
<dbReference type="Pfam" id="PF07972">
    <property type="entry name" value="Flavodoxin_NdrI"/>
    <property type="match status" value="1"/>
</dbReference>
<dbReference type="EMBL" id="CP079105">
    <property type="protein sequence ID" value="QXQ12792.1"/>
    <property type="molecule type" value="Genomic_DNA"/>
</dbReference>
<evidence type="ECO:0000313" key="6">
    <source>
        <dbReference type="EMBL" id="QXQ12792.1"/>
    </source>
</evidence>
<gene>
    <name evidence="4 6" type="primary">nrdI</name>
    <name evidence="6" type="ORF">KV203_12725</name>
</gene>
<dbReference type="InterPro" id="IPR020852">
    <property type="entry name" value="RNR_Ib_NrdI_bac"/>
</dbReference>
<evidence type="ECO:0000256" key="4">
    <source>
        <dbReference type="HAMAP-Rule" id="MF_00128"/>
    </source>
</evidence>
<protein>
    <recommendedName>
        <fullName evidence="3 4">Protein NrdI</fullName>
    </recommendedName>
</protein>
<dbReference type="Proteomes" id="UP000887023">
    <property type="component" value="Chromosome"/>
</dbReference>
<keyword evidence="7" id="KW-1185">Reference proteome</keyword>
<dbReference type="InterPro" id="IPR004465">
    <property type="entry name" value="RNR_NrdI"/>
</dbReference>
<dbReference type="PANTHER" id="PTHR37297:SF1">
    <property type="entry name" value="PROTEIN NRDI"/>
    <property type="match status" value="1"/>
</dbReference>
<evidence type="ECO:0000256" key="3">
    <source>
        <dbReference type="ARBA" id="ARBA00020129"/>
    </source>
</evidence>
<evidence type="ECO:0000313" key="7">
    <source>
        <dbReference type="Proteomes" id="UP000887023"/>
    </source>
</evidence>
<sequence length="170" mass="18979">MNEKSARCSEPGSFGRRSDGEPPRQVVYFSSASENTRRFVDRLEIAATRIPLHDRSGDFRVDGEFVLITPTYGGGMHIAGRDRGFVPKPVVRFLNHPHNRGLLRGVIAAGNTNFGDTYCAAGDVISAKCGVPYLYRFELMGTVDDVERVRKGLGLFWQQQRLHRPEVRAG</sequence>
<name>A0ABX8S6J7_9ACTN</name>
<comment type="similarity">
    <text evidence="2 4">Belongs to the NrdI family.</text>
</comment>
<dbReference type="NCBIfam" id="TIGR00333">
    <property type="entry name" value="nrdI"/>
    <property type="match status" value="1"/>
</dbReference>